<protein>
    <recommendedName>
        <fullName evidence="1">DUF6883 domain-containing protein</fullName>
    </recommendedName>
</protein>
<reference evidence="2" key="1">
    <citation type="submission" date="2016-10" db="EMBL/GenBank/DDBJ databases">
        <title>CRISPR-Cas defence system in Roseofilum reptotaenium: evidence of a bacteriophage-cyanobacterium arms race in the coral black band disease.</title>
        <authorList>
            <person name="Buerger P."/>
            <person name="Wood-Charlson E.M."/>
            <person name="Weynberg K.D."/>
            <person name="Willis B."/>
            <person name="Van Oppen M.J."/>
        </authorList>
    </citation>
    <scope>NUCLEOTIDE SEQUENCE [LARGE SCALE GENOMIC DNA]</scope>
    <source>
        <strain evidence="2">AO1-A</strain>
    </source>
</reference>
<dbReference type="STRING" id="1925591.BI308_13220"/>
<dbReference type="Proteomes" id="UP000183940">
    <property type="component" value="Unassembled WGS sequence"/>
</dbReference>
<evidence type="ECO:0000313" key="2">
    <source>
        <dbReference type="EMBL" id="OJJ25143.1"/>
    </source>
</evidence>
<evidence type="ECO:0000313" key="3">
    <source>
        <dbReference type="Proteomes" id="UP000183940"/>
    </source>
</evidence>
<dbReference type="InterPro" id="IPR049250">
    <property type="entry name" value="DUF6883"/>
</dbReference>
<accession>A0A1L9QR64</accession>
<feature type="domain" description="DUF6883" evidence="1">
    <location>
        <begin position="5"/>
        <end position="103"/>
    </location>
</feature>
<dbReference type="EMBL" id="MLAW01000021">
    <property type="protein sequence ID" value="OJJ25143.1"/>
    <property type="molecule type" value="Genomic_DNA"/>
</dbReference>
<dbReference type="AlphaFoldDB" id="A0A1L9QR64"/>
<dbReference type="Pfam" id="PF21814">
    <property type="entry name" value="DUF6883"/>
    <property type="match status" value="1"/>
</dbReference>
<sequence length="108" mass="12791">MKIPEDAIIPDPKLTQYLLILKQRNDKSKYLAQGGFYLENWQDLKTAIQNFIKENEAKEDITDEYGTYYKVIGELEGVNYCKLLVVTIWLKRAIDSQFYFVTLKPYRE</sequence>
<keyword evidence="3" id="KW-1185">Reference proteome</keyword>
<name>A0A1L9QR64_9CYAN</name>
<proteinExistence type="predicted"/>
<organism evidence="2 3">
    <name type="scientific">Roseofilum reptotaenium AO1-A</name>
    <dbReference type="NCBI Taxonomy" id="1925591"/>
    <lineage>
        <taxon>Bacteria</taxon>
        <taxon>Bacillati</taxon>
        <taxon>Cyanobacteriota</taxon>
        <taxon>Cyanophyceae</taxon>
        <taxon>Desertifilales</taxon>
        <taxon>Desertifilaceae</taxon>
        <taxon>Roseofilum</taxon>
    </lineage>
</organism>
<comment type="caution">
    <text evidence="2">The sequence shown here is derived from an EMBL/GenBank/DDBJ whole genome shotgun (WGS) entry which is preliminary data.</text>
</comment>
<evidence type="ECO:0000259" key="1">
    <source>
        <dbReference type="Pfam" id="PF21814"/>
    </source>
</evidence>
<gene>
    <name evidence="2" type="ORF">BI308_13220</name>
</gene>